<evidence type="ECO:0000313" key="1">
    <source>
        <dbReference type="EMBL" id="SIT51600.1"/>
    </source>
</evidence>
<dbReference type="EMBL" id="CYGY02000124">
    <property type="protein sequence ID" value="SIT51600.1"/>
    <property type="molecule type" value="Genomic_DNA"/>
</dbReference>
<protein>
    <submittedName>
        <fullName evidence="1">Uncharacterized protein</fullName>
    </submittedName>
</protein>
<keyword evidence="2" id="KW-1185">Reference proteome</keyword>
<reference evidence="1" key="1">
    <citation type="submission" date="2016-12" db="EMBL/GenBank/DDBJ databases">
        <authorList>
            <person name="Moulin L."/>
        </authorList>
    </citation>
    <scope>NUCLEOTIDE SEQUENCE [LARGE SCALE GENOMIC DNA]</scope>
    <source>
        <strain evidence="1">STM 7183</strain>
    </source>
</reference>
<comment type="caution">
    <text evidence="1">The sequence shown here is derived from an EMBL/GenBank/DDBJ whole genome shotgun (WGS) entry which is preliminary data.</text>
</comment>
<accession>A0A1N7SW13</accession>
<name>A0A1N7SW13_9BURK</name>
<dbReference type="Proteomes" id="UP000195569">
    <property type="component" value="Unassembled WGS sequence"/>
</dbReference>
<dbReference type="AlphaFoldDB" id="A0A1N7SW13"/>
<dbReference type="RefSeq" id="WP_175607947.1">
    <property type="nucleotide sequence ID" value="NZ_CYGY02000124.1"/>
</dbReference>
<gene>
    <name evidence="1" type="ORF">BN2476_1240061</name>
</gene>
<evidence type="ECO:0000313" key="2">
    <source>
        <dbReference type="Proteomes" id="UP000195569"/>
    </source>
</evidence>
<proteinExistence type="predicted"/>
<sequence length="114" mass="12588">MAPANVNLSHPVVHGDSLWFAAYEFGWGYRAFEIHGDTVQAKLGAADTSPRQLMLAFELGRPRITKAVMPMTFEYRGERIVLHATDLNAERLRRAVLPSGIAEGTHAAIVIEES</sequence>
<organism evidence="1 2">
    <name type="scientific">Paraburkholderia piptadeniae</name>
    <dbReference type="NCBI Taxonomy" id="1701573"/>
    <lineage>
        <taxon>Bacteria</taxon>
        <taxon>Pseudomonadati</taxon>
        <taxon>Pseudomonadota</taxon>
        <taxon>Betaproteobacteria</taxon>
        <taxon>Burkholderiales</taxon>
        <taxon>Burkholderiaceae</taxon>
        <taxon>Paraburkholderia</taxon>
    </lineage>
</organism>